<proteinExistence type="predicted"/>
<protein>
    <submittedName>
        <fullName evidence="1">Uncharacterized protein</fullName>
    </submittedName>
</protein>
<evidence type="ECO:0000313" key="1">
    <source>
        <dbReference type="EMBL" id="CAG7894379.1"/>
    </source>
</evidence>
<dbReference type="EMBL" id="LS974618">
    <property type="protein sequence ID" value="CAG7894379.1"/>
    <property type="molecule type" value="Genomic_DNA"/>
</dbReference>
<dbReference type="Gramene" id="A02p33310.2_BraZ1">
    <property type="protein sequence ID" value="A02p33310.2_BraZ1.CDS"/>
    <property type="gene ID" value="A02g33310.2_BraZ1"/>
</dbReference>
<accession>A0A8D9HAG4</accession>
<reference evidence="1 2" key="1">
    <citation type="submission" date="2021-07" db="EMBL/GenBank/DDBJ databases">
        <authorList>
            <consortium name="Genoscope - CEA"/>
            <person name="William W."/>
        </authorList>
    </citation>
    <scope>NUCLEOTIDE SEQUENCE [LARGE SCALE GENOMIC DNA]</scope>
</reference>
<dbReference type="InterPro" id="IPR013785">
    <property type="entry name" value="Aldolase_TIM"/>
</dbReference>
<name>A0A8D9HAG4_BRACM</name>
<gene>
    <name evidence="1" type="ORF">BRAPAZ1V2_A02P33310.2</name>
</gene>
<sequence length="148" mass="16909">MWSTYFLIDRFIFGKIAKREQKNKVVVPLVVAANCLIGFLSNELKEGGRAPVSVFLEKSSSERLDSSPKLLGTEPVRLLRDKFKLTKRVRLPSVTGTTLTRSVQKRWCSCLSVLTDQKYFKEGFENLEAIRRAGVKVILLAKSRFYFC</sequence>
<evidence type="ECO:0000313" key="2">
    <source>
        <dbReference type="Proteomes" id="UP000694005"/>
    </source>
</evidence>
<dbReference type="Proteomes" id="UP000694005">
    <property type="component" value="Chromosome A02"/>
</dbReference>
<organism evidence="1 2">
    <name type="scientific">Brassica campestris</name>
    <name type="common">Field mustard</name>
    <dbReference type="NCBI Taxonomy" id="3711"/>
    <lineage>
        <taxon>Eukaryota</taxon>
        <taxon>Viridiplantae</taxon>
        <taxon>Streptophyta</taxon>
        <taxon>Embryophyta</taxon>
        <taxon>Tracheophyta</taxon>
        <taxon>Spermatophyta</taxon>
        <taxon>Magnoliopsida</taxon>
        <taxon>eudicotyledons</taxon>
        <taxon>Gunneridae</taxon>
        <taxon>Pentapetalae</taxon>
        <taxon>rosids</taxon>
        <taxon>malvids</taxon>
        <taxon>Brassicales</taxon>
        <taxon>Brassicaceae</taxon>
        <taxon>Brassiceae</taxon>
        <taxon>Brassica</taxon>
    </lineage>
</organism>
<dbReference type="AlphaFoldDB" id="A0A8D9HAG4"/>
<dbReference type="Gene3D" id="3.20.20.70">
    <property type="entry name" value="Aldolase class I"/>
    <property type="match status" value="1"/>
</dbReference>